<organism evidence="1 2">
    <name type="scientific">Thermoclostridium caenicola</name>
    <dbReference type="NCBI Taxonomy" id="659425"/>
    <lineage>
        <taxon>Bacteria</taxon>
        <taxon>Bacillati</taxon>
        <taxon>Bacillota</taxon>
        <taxon>Clostridia</taxon>
        <taxon>Eubacteriales</taxon>
        <taxon>Oscillospiraceae</taxon>
        <taxon>Thermoclostridium</taxon>
    </lineage>
</organism>
<proteinExistence type="predicted"/>
<accession>A0A1M6E9I0</accession>
<keyword evidence="1" id="KW-0966">Cell projection</keyword>
<gene>
    <name evidence="1" type="ORF">SAMN05444373_101125</name>
</gene>
<dbReference type="RefSeq" id="WP_149678235.1">
    <property type="nucleotide sequence ID" value="NZ_FQZP01000011.1"/>
</dbReference>
<keyword evidence="2" id="KW-1185">Reference proteome</keyword>
<keyword evidence="1" id="KW-0282">Flagellum</keyword>
<sequence length="146" mass="16967">MPELRNCKRCKRIFMYAMGPQICEVCKKQEEEDFEKVRKFLREYPGATIQEVSAATEVSAQLIYKFLREGRLEVSEDSPIALLCENCGVRITSGRFCINCSRKLANEMIATGKTLRDAIERKRGGADDEESRGLRYLDEYRRDRNR</sequence>
<dbReference type="InterPro" id="IPR022258">
    <property type="entry name" value="Flagellar_operon_YvyF"/>
</dbReference>
<keyword evidence="1" id="KW-0969">Cilium</keyword>
<reference evidence="1 2" key="1">
    <citation type="submission" date="2016-11" db="EMBL/GenBank/DDBJ databases">
        <authorList>
            <person name="Varghese N."/>
            <person name="Submissions S."/>
        </authorList>
    </citation>
    <scope>NUCLEOTIDE SEQUENCE [LARGE SCALE GENOMIC DNA]</scope>
    <source>
        <strain evidence="1 2">DSM 19027</strain>
    </source>
</reference>
<dbReference type="EMBL" id="FQZP01000011">
    <property type="protein sequence ID" value="SHI82073.1"/>
    <property type="molecule type" value="Genomic_DNA"/>
</dbReference>
<name>A0A1M6E9I0_9FIRM</name>
<dbReference type="OrthoDB" id="1739831at2"/>
<protein>
    <submittedName>
        <fullName evidence="1">Flagellar operon protein TIGR03826</fullName>
    </submittedName>
</protein>
<dbReference type="AlphaFoldDB" id="A0A1M6E9I0"/>
<evidence type="ECO:0000313" key="1">
    <source>
        <dbReference type="EMBL" id="SHI82073.1"/>
    </source>
</evidence>
<dbReference type="NCBIfam" id="TIGR03826">
    <property type="entry name" value="YvyF"/>
    <property type="match status" value="1"/>
</dbReference>
<dbReference type="Proteomes" id="UP000324781">
    <property type="component" value="Unassembled WGS sequence"/>
</dbReference>
<evidence type="ECO:0000313" key="2">
    <source>
        <dbReference type="Proteomes" id="UP000324781"/>
    </source>
</evidence>